<accession>A0A090MTW7</accession>
<dbReference type="SUPFAM" id="SSF56281">
    <property type="entry name" value="Metallo-hydrolase/oxidoreductase"/>
    <property type="match status" value="1"/>
</dbReference>
<keyword evidence="2" id="KW-1133">Transmembrane helix</keyword>
<proteinExistence type="predicted"/>
<dbReference type="OrthoDB" id="10250730at2759"/>
<evidence type="ECO:0000256" key="1">
    <source>
        <dbReference type="SAM" id="MobiDB-lite"/>
    </source>
</evidence>
<reference evidence="6" key="2">
    <citation type="submission" date="2020-12" db="UniProtKB">
        <authorList>
            <consortium name="WormBaseParasite"/>
        </authorList>
    </citation>
    <scope>IDENTIFICATION</scope>
</reference>
<name>A0A090MTW7_STRRB</name>
<dbReference type="WormBase" id="SRAE_1000009400">
    <property type="protein sequence ID" value="SRP09472"/>
    <property type="gene ID" value="WBGene00256688"/>
</dbReference>
<evidence type="ECO:0000313" key="5">
    <source>
        <dbReference type="Proteomes" id="UP000035682"/>
    </source>
</evidence>
<keyword evidence="2" id="KW-0472">Membrane</keyword>
<dbReference type="SMART" id="SM00849">
    <property type="entry name" value="Lactamase_B"/>
    <property type="match status" value="1"/>
</dbReference>
<keyword evidence="5" id="KW-1185">Reference proteome</keyword>
<dbReference type="RefSeq" id="XP_024501020.1">
    <property type="nucleotide sequence ID" value="XM_024646887.1"/>
</dbReference>
<sequence length="631" mass="70861">MMYFNYHIFIYLFFVVNFYGNVMSTTSWFSKKEPFIPSIKNVGVVTLVTGMLERTSSANKCIGAVTLIKDNGYFIVVDSPSATDMISKEKMLKTLALQKISPTEIQMAITTHGHPDHFGQGLLFSNARHFFASYEYTDNTYITTDLSTNDSMKLTHHVEIWNTPGHTNQDVSIIVRTSCCGTIAVVGDLFYDENDANGDIKNWINEAWNPKLGMINRRKVICNANRIVPGHGPMFKVTDNMKKLYNCSKCIKCAAINVRCKVCKPIMEKVLITTKSITTTTDTPTTLFIPTTTTEIPTTIFTSTTTEFPTTMSTSTTTEIPTTMSTSTTTEIPTTMSTSTTTEFLTTSSTSTTTEIPTTIFTSTTTDFPTTISTSTKTEIPTTISTTTATTESPTIMTNILTKITTKSLTNTENKISDINQINSMITTSTTIPLCFNGPQLQYYIFTHPCLPCPTCPIYYPTKNDKAEFNFDEFVLKYNPISKVKNINNEEKINNNLSKLNYQNINNYINSNQKLVQQPIIYPETKSYSILRPFSKISPYFVDDNKKESTTILPITINSNQLPSPFKNVASNFMNYFRSHITKEKSMEDTAKSIVNDALKVIKVNQLDNMLSQQISLFPGVNKIKTNEEKF</sequence>
<dbReference type="InterPro" id="IPR039344">
    <property type="entry name" value="MBLAC1"/>
</dbReference>
<dbReference type="WBParaSite" id="SRAE_1000009400.1">
    <property type="protein sequence ID" value="SRAE_1000009400.1"/>
    <property type="gene ID" value="WBGene00256688"/>
</dbReference>
<evidence type="ECO:0000313" key="4">
    <source>
        <dbReference type="EMBL" id="CEF61818.1"/>
    </source>
</evidence>
<dbReference type="Proteomes" id="UP000035682">
    <property type="component" value="Unplaced"/>
</dbReference>
<dbReference type="Gene3D" id="3.60.15.10">
    <property type="entry name" value="Ribonuclease Z/Hydroxyacylglutathione hydrolase-like"/>
    <property type="match status" value="1"/>
</dbReference>
<dbReference type="GeneID" id="36374183"/>
<reference evidence="4 5" key="1">
    <citation type="submission" date="2014-09" db="EMBL/GenBank/DDBJ databases">
        <authorList>
            <person name="Martin A.A."/>
        </authorList>
    </citation>
    <scope>NUCLEOTIDE SEQUENCE</scope>
    <source>
        <strain evidence="5">ED321</strain>
        <strain evidence="4">ED321 Heterogonic</strain>
    </source>
</reference>
<dbReference type="Pfam" id="PF00753">
    <property type="entry name" value="Lactamase_B"/>
    <property type="match status" value="1"/>
</dbReference>
<evidence type="ECO:0000256" key="2">
    <source>
        <dbReference type="SAM" id="Phobius"/>
    </source>
</evidence>
<feature type="domain" description="Metallo-beta-lactamase" evidence="3">
    <location>
        <begin position="62"/>
        <end position="231"/>
    </location>
</feature>
<gene>
    <name evidence="4 6 7" type="ORF">SRAE_1000009400</name>
</gene>
<evidence type="ECO:0000313" key="6">
    <source>
        <dbReference type="WBParaSite" id="SRAE_1000009400.1"/>
    </source>
</evidence>
<evidence type="ECO:0000259" key="3">
    <source>
        <dbReference type="SMART" id="SM00849"/>
    </source>
</evidence>
<dbReference type="AlphaFoldDB" id="A0A090MTW7"/>
<organism evidence="4">
    <name type="scientific">Strongyloides ratti</name>
    <name type="common">Parasitic roundworm</name>
    <dbReference type="NCBI Taxonomy" id="34506"/>
    <lineage>
        <taxon>Eukaryota</taxon>
        <taxon>Metazoa</taxon>
        <taxon>Ecdysozoa</taxon>
        <taxon>Nematoda</taxon>
        <taxon>Chromadorea</taxon>
        <taxon>Rhabditida</taxon>
        <taxon>Tylenchina</taxon>
        <taxon>Panagrolaimomorpha</taxon>
        <taxon>Strongyloidoidea</taxon>
        <taxon>Strongyloididae</taxon>
        <taxon>Strongyloides</taxon>
    </lineage>
</organism>
<dbReference type="InterPro" id="IPR001279">
    <property type="entry name" value="Metallo-B-lactamas"/>
</dbReference>
<dbReference type="InterPro" id="IPR036866">
    <property type="entry name" value="RibonucZ/Hydroxyglut_hydro"/>
</dbReference>
<dbReference type="CDD" id="cd07711">
    <property type="entry name" value="MBLAC1-like_MBL-fold"/>
    <property type="match status" value="1"/>
</dbReference>
<dbReference type="PANTHER" id="PTHR23200:SF39">
    <property type="entry name" value="PROTEIN CBG14679"/>
    <property type="match status" value="1"/>
</dbReference>
<keyword evidence="2" id="KW-0812">Transmembrane</keyword>
<protein>
    <submittedName>
        <fullName evidence="4 6">Beta-lactamase-like domain-containing protein</fullName>
    </submittedName>
</protein>
<feature type="transmembrane region" description="Helical" evidence="2">
    <location>
        <begin position="6"/>
        <end position="22"/>
    </location>
</feature>
<dbReference type="CTD" id="36374183"/>
<dbReference type="EMBL" id="LN609528">
    <property type="protein sequence ID" value="CEF61818.1"/>
    <property type="molecule type" value="Genomic_DNA"/>
</dbReference>
<dbReference type="PANTHER" id="PTHR23200">
    <property type="entry name" value="METALLO-BETA-LACTAMASE DOMAIN-CONTAINING PROTEIN 1"/>
    <property type="match status" value="1"/>
</dbReference>
<feature type="region of interest" description="Disordered" evidence="1">
    <location>
        <begin position="308"/>
        <end position="349"/>
    </location>
</feature>
<evidence type="ECO:0000313" key="7">
    <source>
        <dbReference type="WormBase" id="SRAE_1000009400"/>
    </source>
</evidence>